<name>A0ABW5CN12_9HYPH</name>
<evidence type="ECO:0000313" key="3">
    <source>
        <dbReference type="EMBL" id="MFD2238167.1"/>
    </source>
</evidence>
<evidence type="ECO:0000256" key="1">
    <source>
        <dbReference type="SAM" id="SignalP"/>
    </source>
</evidence>
<dbReference type="PANTHER" id="PTHR41252">
    <property type="entry name" value="BLR2505 PROTEIN"/>
    <property type="match status" value="1"/>
</dbReference>
<dbReference type="InterPro" id="IPR037401">
    <property type="entry name" value="SnoaL-like"/>
</dbReference>
<feature type="domain" description="SnoaL-like" evidence="2">
    <location>
        <begin position="56"/>
        <end position="155"/>
    </location>
</feature>
<dbReference type="InterPro" id="IPR032710">
    <property type="entry name" value="NTF2-like_dom_sf"/>
</dbReference>
<keyword evidence="4" id="KW-1185">Reference proteome</keyword>
<evidence type="ECO:0000259" key="2">
    <source>
        <dbReference type="Pfam" id="PF12680"/>
    </source>
</evidence>
<evidence type="ECO:0000313" key="4">
    <source>
        <dbReference type="Proteomes" id="UP001597371"/>
    </source>
</evidence>
<dbReference type="Proteomes" id="UP001597371">
    <property type="component" value="Unassembled WGS sequence"/>
</dbReference>
<sequence>MMPASRSANAVAAARNLLIALAFVVAVAPAQASIATAPGIDTEARNEAIVREAFGGWATGGGNVFDLLSPDVRWTIHGSGPVADTYNGVEDFVQRGSVPLVSRLATPLTPEVHHIWAVEDRVIVRFDASATTTSGAPYNNQFVWIWRMEEGSVVEAEAFLDLVAYQEVVDNNEPREQ</sequence>
<dbReference type="Pfam" id="PF12680">
    <property type="entry name" value="SnoaL_2"/>
    <property type="match status" value="1"/>
</dbReference>
<feature type="chain" id="PRO_5046087331" evidence="1">
    <location>
        <begin position="33"/>
        <end position="177"/>
    </location>
</feature>
<comment type="caution">
    <text evidence="3">The sequence shown here is derived from an EMBL/GenBank/DDBJ whole genome shotgun (WGS) entry which is preliminary data.</text>
</comment>
<dbReference type="RefSeq" id="WP_209738995.1">
    <property type="nucleotide sequence ID" value="NZ_CP072611.1"/>
</dbReference>
<organism evidence="3 4">
    <name type="scientific">Aureimonas populi</name>
    <dbReference type="NCBI Taxonomy" id="1701758"/>
    <lineage>
        <taxon>Bacteria</taxon>
        <taxon>Pseudomonadati</taxon>
        <taxon>Pseudomonadota</taxon>
        <taxon>Alphaproteobacteria</taxon>
        <taxon>Hyphomicrobiales</taxon>
        <taxon>Aurantimonadaceae</taxon>
        <taxon>Aureimonas</taxon>
    </lineage>
</organism>
<feature type="signal peptide" evidence="1">
    <location>
        <begin position="1"/>
        <end position="32"/>
    </location>
</feature>
<dbReference type="SUPFAM" id="SSF54427">
    <property type="entry name" value="NTF2-like"/>
    <property type="match status" value="1"/>
</dbReference>
<gene>
    <name evidence="3" type="ORF">ACFSKQ_11935</name>
</gene>
<keyword evidence="1" id="KW-0732">Signal</keyword>
<accession>A0ABW5CN12</accession>
<proteinExistence type="predicted"/>
<dbReference type="Gene3D" id="3.10.450.50">
    <property type="match status" value="1"/>
</dbReference>
<reference evidence="4" key="1">
    <citation type="journal article" date="2019" name="Int. J. Syst. Evol. Microbiol.">
        <title>The Global Catalogue of Microorganisms (GCM) 10K type strain sequencing project: providing services to taxonomists for standard genome sequencing and annotation.</title>
        <authorList>
            <consortium name="The Broad Institute Genomics Platform"/>
            <consortium name="The Broad Institute Genome Sequencing Center for Infectious Disease"/>
            <person name="Wu L."/>
            <person name="Ma J."/>
        </authorList>
    </citation>
    <scope>NUCLEOTIDE SEQUENCE [LARGE SCALE GENOMIC DNA]</scope>
    <source>
        <strain evidence="4">ZS-35-S2</strain>
    </source>
</reference>
<dbReference type="PANTHER" id="PTHR41252:SF1">
    <property type="entry name" value="BLR2505 PROTEIN"/>
    <property type="match status" value="1"/>
</dbReference>
<protein>
    <submittedName>
        <fullName evidence="3">Nuclear transport factor 2 family protein</fullName>
    </submittedName>
</protein>
<dbReference type="EMBL" id="JBHUIJ010000013">
    <property type="protein sequence ID" value="MFD2238167.1"/>
    <property type="molecule type" value="Genomic_DNA"/>
</dbReference>